<dbReference type="AlphaFoldDB" id="A0A7Y6TVQ2"/>
<evidence type="ECO:0000313" key="2">
    <source>
        <dbReference type="Proteomes" id="UP000529637"/>
    </source>
</evidence>
<dbReference type="Pfam" id="PF13692">
    <property type="entry name" value="Glyco_trans_1_4"/>
    <property type="match status" value="1"/>
</dbReference>
<accession>A0A7Y6TVQ2</accession>
<comment type="caution">
    <text evidence="1">The sequence shown here is derived from an EMBL/GenBank/DDBJ whole genome shotgun (WGS) entry which is preliminary data.</text>
</comment>
<dbReference type="SUPFAM" id="SSF53756">
    <property type="entry name" value="UDP-Glycosyltransferase/glycogen phosphorylase"/>
    <property type="match status" value="1"/>
</dbReference>
<dbReference type="GO" id="GO:0016740">
    <property type="term" value="F:transferase activity"/>
    <property type="evidence" value="ECO:0007669"/>
    <property type="project" value="UniProtKB-KW"/>
</dbReference>
<evidence type="ECO:0000313" key="1">
    <source>
        <dbReference type="EMBL" id="NUZ05166.1"/>
    </source>
</evidence>
<reference evidence="1 2" key="1">
    <citation type="submission" date="2020-06" db="EMBL/GenBank/DDBJ databases">
        <title>Schlegella sp. ID0723 isolated from air conditioner.</title>
        <authorList>
            <person name="Kim D.Y."/>
            <person name="Kim D.-U."/>
        </authorList>
    </citation>
    <scope>NUCLEOTIDE SEQUENCE [LARGE SCALE GENOMIC DNA]</scope>
    <source>
        <strain evidence="1 2">ID0723</strain>
    </source>
</reference>
<dbReference type="EMBL" id="JABWMJ010000002">
    <property type="protein sequence ID" value="NUZ05166.1"/>
    <property type="molecule type" value="Genomic_DNA"/>
</dbReference>
<name>A0A7Y6TVQ2_9BURK</name>
<keyword evidence="2" id="KW-1185">Reference proteome</keyword>
<gene>
    <name evidence="1" type="ORF">HQN59_05250</name>
</gene>
<dbReference type="Proteomes" id="UP000529637">
    <property type="component" value="Unassembled WGS sequence"/>
</dbReference>
<protein>
    <submittedName>
        <fullName evidence="1">Glycosyltransferase</fullName>
    </submittedName>
</protein>
<sequence length="366" mass="39435">MVRVVRCAFPDEPIAFHGAASHIEHVRAALGGNVDGIAWHDADVAPRRASTRERWRRDLALLHRVVRENARAGSGGHLLSLQTIPTVLLPAAALRISGLARRPILGVLHGYLNEALGWRSRNPLVRAIDMRSALDIAAPRVGLIALETGIADAVAASMPQVGARIATLRHPLPEVEPHDTAGAAPPVRIGFLGLATRAKGFDAFVAAARAAKALHGDAVEFHAVGRFPPGSEWNVGELQAFLATLPSAEPVPRERFDQALASWHYVCLPYRADHYTLSASGVLLDALAHGKPIIAGATPAVREVFAEGHPGVLVADLDRLAQAIDEVIATFSVERWEAEKAAMRRARERRTPERLAEDYRALVAKA</sequence>
<dbReference type="RefSeq" id="WP_176066807.1">
    <property type="nucleotide sequence ID" value="NZ_JABWMJ010000002.1"/>
</dbReference>
<dbReference type="Gene3D" id="3.40.50.2000">
    <property type="entry name" value="Glycogen Phosphorylase B"/>
    <property type="match status" value="1"/>
</dbReference>
<proteinExistence type="predicted"/>
<dbReference type="PANTHER" id="PTHR12526:SF630">
    <property type="entry name" value="GLYCOSYLTRANSFERASE"/>
    <property type="match status" value="1"/>
</dbReference>
<dbReference type="PANTHER" id="PTHR12526">
    <property type="entry name" value="GLYCOSYLTRANSFERASE"/>
    <property type="match status" value="1"/>
</dbReference>
<keyword evidence="1" id="KW-0808">Transferase</keyword>
<organism evidence="1 2">
    <name type="scientific">Piscinibacter koreensis</name>
    <dbReference type="NCBI Taxonomy" id="2742824"/>
    <lineage>
        <taxon>Bacteria</taxon>
        <taxon>Pseudomonadati</taxon>
        <taxon>Pseudomonadota</taxon>
        <taxon>Betaproteobacteria</taxon>
        <taxon>Burkholderiales</taxon>
        <taxon>Sphaerotilaceae</taxon>
        <taxon>Piscinibacter</taxon>
    </lineage>
</organism>